<evidence type="ECO:0000256" key="1">
    <source>
        <dbReference type="SAM" id="SignalP"/>
    </source>
</evidence>
<evidence type="ECO:0000313" key="2">
    <source>
        <dbReference type="EMBL" id="QTE21826.1"/>
    </source>
</evidence>
<protein>
    <recommendedName>
        <fullName evidence="4">Protein SirB1 N-terminal domain-containing protein</fullName>
    </recommendedName>
</protein>
<evidence type="ECO:0000313" key="3">
    <source>
        <dbReference type="Proteomes" id="UP000663920"/>
    </source>
</evidence>
<organism evidence="2 3">
    <name type="scientific">Polaribacter cellanae</name>
    <dbReference type="NCBI Taxonomy" id="2818493"/>
    <lineage>
        <taxon>Bacteria</taxon>
        <taxon>Pseudomonadati</taxon>
        <taxon>Bacteroidota</taxon>
        <taxon>Flavobacteriia</taxon>
        <taxon>Flavobacteriales</taxon>
        <taxon>Flavobacteriaceae</taxon>
    </lineage>
</organism>
<keyword evidence="3" id="KW-1185">Reference proteome</keyword>
<feature type="chain" id="PRO_5037216789" description="Protein SirB1 N-terminal domain-containing protein" evidence="1">
    <location>
        <begin position="19"/>
        <end position="358"/>
    </location>
</feature>
<keyword evidence="1" id="KW-0732">Signal</keyword>
<evidence type="ECO:0008006" key="4">
    <source>
        <dbReference type="Google" id="ProtNLM"/>
    </source>
</evidence>
<reference evidence="2 3" key="1">
    <citation type="submission" date="2021-03" db="EMBL/GenBank/DDBJ databases">
        <title>Complete genome of Polaribacter_sp.SM13.</title>
        <authorList>
            <person name="Jeong S.W."/>
            <person name="Bae J.W."/>
        </authorList>
    </citation>
    <scope>NUCLEOTIDE SEQUENCE [LARGE SCALE GENOMIC DNA]</scope>
    <source>
        <strain evidence="2 3">SM13</strain>
    </source>
</reference>
<accession>A0A975H5W0</accession>
<name>A0A975H5W0_9FLAO</name>
<sequence length="358" mass="41649">MRKLLLLFLIVNCFVLKAQNNQYLYDEAFTTLSEMLEEKRPLNFKKAVFTVENAYLDGLLDTISLNDQINFLKKLSIKIRENSKLEYQEKDSLIVKKYASLFAVIKDSLFMVNQKGKEFIHLPFNYDFEDVFGHQDWSKMFVSKLLSSHIGNCHSIPYLYKIVAQEIGVTANLALAPNHIYIKHRSVKNGWYNTELTSGIFPIDAWIMASGYVHLDAIRNGVYMKALTEKESIALCLVDLAQGYQKAEIYDLDFVIKCANKALEYFPNYVNAMILKTEAKGKKIENILSSYNTDFRSVRKYPKTHAIFKEIEKELAIIHKLGYRQMPEEMYLDWLVSLKKEKQKYANKKINTFNTKTN</sequence>
<gene>
    <name evidence="2" type="ORF">J3359_13515</name>
</gene>
<proteinExistence type="predicted"/>
<dbReference type="Proteomes" id="UP000663920">
    <property type="component" value="Chromosome"/>
</dbReference>
<dbReference type="EMBL" id="CP071869">
    <property type="protein sequence ID" value="QTE21826.1"/>
    <property type="molecule type" value="Genomic_DNA"/>
</dbReference>
<dbReference type="AlphaFoldDB" id="A0A975H5W0"/>
<dbReference type="KEGG" id="pcea:J3359_13515"/>
<dbReference type="RefSeq" id="WP_208077375.1">
    <property type="nucleotide sequence ID" value="NZ_CP071869.1"/>
</dbReference>
<feature type="signal peptide" evidence="1">
    <location>
        <begin position="1"/>
        <end position="18"/>
    </location>
</feature>